<feature type="region of interest" description="Disordered" evidence="1">
    <location>
        <begin position="610"/>
        <end position="662"/>
    </location>
</feature>
<feature type="region of interest" description="Disordered" evidence="1">
    <location>
        <begin position="1"/>
        <end position="20"/>
    </location>
</feature>
<feature type="region of interest" description="Disordered" evidence="1">
    <location>
        <begin position="157"/>
        <end position="194"/>
    </location>
</feature>
<organism evidence="2 3">
    <name type="scientific">Terfezia boudieri ATCC MYA-4762</name>
    <dbReference type="NCBI Taxonomy" id="1051890"/>
    <lineage>
        <taxon>Eukaryota</taxon>
        <taxon>Fungi</taxon>
        <taxon>Dikarya</taxon>
        <taxon>Ascomycota</taxon>
        <taxon>Pezizomycotina</taxon>
        <taxon>Pezizomycetes</taxon>
        <taxon>Pezizales</taxon>
        <taxon>Pezizaceae</taxon>
        <taxon>Terfezia</taxon>
    </lineage>
</organism>
<name>A0A3N4LNX1_9PEZI</name>
<keyword evidence="3" id="KW-1185">Reference proteome</keyword>
<protein>
    <submittedName>
        <fullName evidence="2">Uncharacterized protein</fullName>
    </submittedName>
</protein>
<evidence type="ECO:0000256" key="1">
    <source>
        <dbReference type="SAM" id="MobiDB-lite"/>
    </source>
</evidence>
<proteinExistence type="predicted"/>
<accession>A0A3N4LNX1</accession>
<evidence type="ECO:0000313" key="2">
    <source>
        <dbReference type="EMBL" id="RPB24506.1"/>
    </source>
</evidence>
<reference evidence="2 3" key="1">
    <citation type="journal article" date="2018" name="Nat. Ecol. Evol.">
        <title>Pezizomycetes genomes reveal the molecular basis of ectomycorrhizal truffle lifestyle.</title>
        <authorList>
            <person name="Murat C."/>
            <person name="Payen T."/>
            <person name="Noel B."/>
            <person name="Kuo A."/>
            <person name="Morin E."/>
            <person name="Chen J."/>
            <person name="Kohler A."/>
            <person name="Krizsan K."/>
            <person name="Balestrini R."/>
            <person name="Da Silva C."/>
            <person name="Montanini B."/>
            <person name="Hainaut M."/>
            <person name="Levati E."/>
            <person name="Barry K.W."/>
            <person name="Belfiori B."/>
            <person name="Cichocki N."/>
            <person name="Clum A."/>
            <person name="Dockter R.B."/>
            <person name="Fauchery L."/>
            <person name="Guy J."/>
            <person name="Iotti M."/>
            <person name="Le Tacon F."/>
            <person name="Lindquist E.A."/>
            <person name="Lipzen A."/>
            <person name="Malagnac F."/>
            <person name="Mello A."/>
            <person name="Molinier V."/>
            <person name="Miyauchi S."/>
            <person name="Poulain J."/>
            <person name="Riccioni C."/>
            <person name="Rubini A."/>
            <person name="Sitrit Y."/>
            <person name="Splivallo R."/>
            <person name="Traeger S."/>
            <person name="Wang M."/>
            <person name="Zifcakova L."/>
            <person name="Wipf D."/>
            <person name="Zambonelli A."/>
            <person name="Paolocci F."/>
            <person name="Nowrousian M."/>
            <person name="Ottonello S."/>
            <person name="Baldrian P."/>
            <person name="Spatafora J.W."/>
            <person name="Henrissat B."/>
            <person name="Nagy L.G."/>
            <person name="Aury J.M."/>
            <person name="Wincker P."/>
            <person name="Grigoriev I.V."/>
            <person name="Bonfante P."/>
            <person name="Martin F.M."/>
        </authorList>
    </citation>
    <scope>NUCLEOTIDE SEQUENCE [LARGE SCALE GENOMIC DNA]</scope>
    <source>
        <strain evidence="2 3">ATCC MYA-4762</strain>
    </source>
</reference>
<feature type="compositionally biased region" description="Polar residues" evidence="1">
    <location>
        <begin position="319"/>
        <end position="329"/>
    </location>
</feature>
<feature type="compositionally biased region" description="Polar residues" evidence="1">
    <location>
        <begin position="159"/>
        <end position="173"/>
    </location>
</feature>
<dbReference type="InParanoid" id="A0A3N4LNX1"/>
<feature type="region of interest" description="Disordered" evidence="1">
    <location>
        <begin position="319"/>
        <end position="340"/>
    </location>
</feature>
<dbReference type="Proteomes" id="UP000267821">
    <property type="component" value="Unassembled WGS sequence"/>
</dbReference>
<dbReference type="EMBL" id="ML121541">
    <property type="protein sequence ID" value="RPB24506.1"/>
    <property type="molecule type" value="Genomic_DNA"/>
</dbReference>
<gene>
    <name evidence="2" type="ORF">L211DRAFT_867848</name>
</gene>
<dbReference type="OrthoDB" id="5366332at2759"/>
<dbReference type="AlphaFoldDB" id="A0A3N4LNX1"/>
<sequence length="662" mass="72420">MRAQDVMDRPTTPLSGTSFRAFEASSVDRKGTFGPLLTPVTPARSIKRLGMIPFSEVIDESDKLVVPKNTRRPNPSTAHTALRLSTASLGAVRRSETSSSTITASNSFYSALEDEGDDGARRTVVSTLEGPVEMQGDGSNVSEVANFVDSLRERRESYDTTMYEPSSAPSSPQRGRGGDDSTYHFSSHLSPPPRASMIRQSIVTKSAPPSPKQSAMDLPTPVVNKTPLPCLLSSASTQCSLSSSNITLKSPRARYCTYTSIHTGIRCHAPTMELQILCPVHLHHARSPGMNRGSIDQSQNRRVRRDDYISKAFRLYESARNSPQRTPYTRSPARHSSDVSLQGNNLLTGLAIPPYMSDSDGMQTATNFPTLVHPPSNQMPLPSSPFSPGARYPLSNLATISSTARSASFVESGEGELYLGYPFIENDPMIAGSTVIDWKTNESRRREYEEADRRRKGLWGWVRRRIRSLCCVKDQSEFWEGGPDGGDGGSVRRYRLVLPEEQEKDKAAEPEEIGFVSVVIAAQTAALGTDWNEPALVPSTAGGGRNSFAGRQENKLEGVVVRRADAARELRWRGASSMPPLKDLSTVNVLEKVDSYGSTDSHAFNQGHDHMAIMSGQPPPSTVSSFSSPQRVVGKSKSASEDSTSFWRRRKGERWSSTAVVL</sequence>
<evidence type="ECO:0000313" key="3">
    <source>
        <dbReference type="Proteomes" id="UP000267821"/>
    </source>
</evidence>